<evidence type="ECO:0000256" key="3">
    <source>
        <dbReference type="ARBA" id="ARBA00022692"/>
    </source>
</evidence>
<evidence type="ECO:0000313" key="8">
    <source>
        <dbReference type="EMBL" id="AIR75445.1"/>
    </source>
</evidence>
<feature type="transmembrane region" description="Helical" evidence="7">
    <location>
        <begin position="20"/>
        <end position="45"/>
    </location>
</feature>
<keyword evidence="3 7" id="KW-0812">Transmembrane</keyword>
<dbReference type="NCBIfam" id="NF010239">
    <property type="entry name" value="PRK13686.1"/>
    <property type="match status" value="1"/>
</dbReference>
<comment type="function">
    <text evidence="7">A core subunit of photosystem II (PSII), probably helps stabilize the reaction center.</text>
</comment>
<comment type="subcellular location">
    <subcellularLocation>
        <location evidence="1">Membrane</location>
        <topology evidence="1">Single-pass membrane protein</topology>
    </subcellularLocation>
    <subcellularLocation>
        <location evidence="7">Plastid</location>
        <location evidence="7">Chloroplast thylakoid membrane</location>
        <topology evidence="7">Single-pass membrane protein</topology>
    </subcellularLocation>
</comment>
<evidence type="ECO:0000256" key="5">
    <source>
        <dbReference type="ARBA" id="ARBA00023136"/>
    </source>
</evidence>
<evidence type="ECO:0000256" key="1">
    <source>
        <dbReference type="ARBA" id="ARBA00004167"/>
    </source>
</evidence>
<dbReference type="HAMAP" id="MF_01329">
    <property type="entry name" value="PSII_Psb30_Ycf12"/>
    <property type="match status" value="1"/>
</dbReference>
<dbReference type="GO" id="GO:0009523">
    <property type="term" value="C:photosystem II"/>
    <property type="evidence" value="ECO:0007669"/>
    <property type="project" value="UniProtKB-KW"/>
</dbReference>
<dbReference type="InterPro" id="IPR010284">
    <property type="entry name" value="PSII_Ycf12_core-subunit"/>
</dbReference>
<keyword evidence="8" id="KW-0934">Plastid</keyword>
<proteinExistence type="inferred from homology"/>
<reference evidence="8" key="2">
    <citation type="submission" date="2014-06" db="EMBL/GenBank/DDBJ databases">
        <authorList>
            <person name="Sabir J.S.M."/>
            <person name="Yu M."/>
            <person name="Ashworth M.P."/>
            <person name="Baeshen N.A."/>
            <person name="Baeshen M.N."/>
            <person name="Bahieldin A."/>
            <person name="Theriot E.C."/>
            <person name="Jansen R.K."/>
        </authorList>
    </citation>
    <scope>NUCLEOTIDE SEQUENCE</scope>
</reference>
<evidence type="ECO:0000256" key="6">
    <source>
        <dbReference type="ARBA" id="ARBA00023276"/>
    </source>
</evidence>
<gene>
    <name evidence="7 8" type="primary">ycf12</name>
    <name evidence="7" type="synonym">psb30</name>
</gene>
<keyword evidence="2 7" id="KW-0602">Photosynthesis</keyword>
<dbReference type="EMBL" id="KJ958480">
    <property type="protein sequence ID" value="AIR75445.1"/>
    <property type="molecule type" value="Genomic_DNA"/>
</dbReference>
<evidence type="ECO:0000256" key="2">
    <source>
        <dbReference type="ARBA" id="ARBA00022531"/>
    </source>
</evidence>
<keyword evidence="7" id="KW-0793">Thylakoid</keyword>
<evidence type="ECO:0000256" key="4">
    <source>
        <dbReference type="ARBA" id="ARBA00022989"/>
    </source>
</evidence>
<name>A0A089VM40_9STRA</name>
<dbReference type="GO" id="GO:0009535">
    <property type="term" value="C:chloroplast thylakoid membrane"/>
    <property type="evidence" value="ECO:0007669"/>
    <property type="project" value="UniProtKB-SubCell"/>
</dbReference>
<protein>
    <recommendedName>
        <fullName evidence="7">Photosystem II reaction center protein Psb30</fullName>
    </recommendedName>
    <alternativeName>
        <fullName evidence="7">Photosystem II reaction center protein Ycf12</fullName>
    </alternativeName>
</protein>
<evidence type="ECO:0000256" key="7">
    <source>
        <dbReference type="HAMAP-Rule" id="MF_01329"/>
    </source>
</evidence>
<dbReference type="GO" id="GO:0015979">
    <property type="term" value="P:photosynthesis"/>
    <property type="evidence" value="ECO:0007669"/>
    <property type="project" value="UniProtKB-KW"/>
</dbReference>
<dbReference type="AlphaFoldDB" id="A0A089VM40"/>
<keyword evidence="5 7" id="KW-0472">Membrane</keyword>
<keyword evidence="8" id="KW-0150">Chloroplast</keyword>
<geneLocation type="chloroplast" evidence="8"/>
<organism evidence="8">
    <name type="scientific">Cyclotella sp. L04_2</name>
    <dbReference type="NCBI Taxonomy" id="1549163"/>
    <lineage>
        <taxon>Eukaryota</taxon>
        <taxon>Sar</taxon>
        <taxon>Stramenopiles</taxon>
        <taxon>Ochrophyta</taxon>
        <taxon>Bacillariophyta</taxon>
        <taxon>Coscinodiscophyceae</taxon>
        <taxon>Thalassiosirophycidae</taxon>
        <taxon>Stephanodiscales</taxon>
        <taxon>Stephanodiscaceae</taxon>
        <taxon>Cyclotella</taxon>
    </lineage>
</organism>
<keyword evidence="4 7" id="KW-1133">Transmembrane helix</keyword>
<comment type="subunit">
    <text evidence="7">PSII is composed of 1 copy each of membrane proteins PsbA, PsbB, PsbC, PsbD, PsbE, PsbF, PsbH, PsbI, PsbJ, PsbK, PsbL, PsbM, PsbT, PsbX, PsbY, PsbZ, Psb30/Ycf12, peripheral proteins of the oxygen-evolving complex and a large number of cofactors. It forms dimeric complexes.</text>
</comment>
<comment type="similarity">
    <text evidence="7">Belongs to the Psb30/Ycf12 family.</text>
</comment>
<accession>A0A089VM40</accession>
<sequence length="50" mass="5591">MLFKILIKIYKLRILKMVNWQVIGQLVSTGAIMLLGPAIIVLLALKKGNL</sequence>
<dbReference type="Pfam" id="PF05969">
    <property type="entry name" value="PSII_Ycf12"/>
    <property type="match status" value="1"/>
</dbReference>
<keyword evidence="6 7" id="KW-0604">Photosystem II</keyword>
<reference evidence="8" key="1">
    <citation type="journal article" date="2014" name="PLoS ONE">
        <title>Conserved gene order and expanded inverted repeats characterize plastid genomes of Thalassiosirales.</title>
        <authorList>
            <person name="Sabir J.S."/>
            <person name="Yu M."/>
            <person name="Ashworth M.P."/>
            <person name="Baeshen N.A."/>
            <person name="Baeshen M.N."/>
            <person name="Bahieldin A."/>
            <person name="Theriot E.C."/>
            <person name="Jansen R.K."/>
        </authorList>
    </citation>
    <scope>NUCLEOTIDE SEQUENCE</scope>
</reference>